<keyword evidence="3" id="KW-1185">Reference proteome</keyword>
<dbReference type="EMBL" id="NIVC01001267">
    <property type="protein sequence ID" value="PAA70074.1"/>
    <property type="molecule type" value="Genomic_DNA"/>
</dbReference>
<feature type="compositionally biased region" description="Basic and acidic residues" evidence="1">
    <location>
        <begin position="155"/>
        <end position="167"/>
    </location>
</feature>
<evidence type="ECO:0000313" key="2">
    <source>
        <dbReference type="EMBL" id="PAA70074.1"/>
    </source>
</evidence>
<evidence type="ECO:0000313" key="3">
    <source>
        <dbReference type="Proteomes" id="UP000215902"/>
    </source>
</evidence>
<accession>A0A267FA43</accession>
<gene>
    <name evidence="2" type="ORF">BOX15_Mlig029569g1</name>
</gene>
<organism evidence="2 3">
    <name type="scientific">Macrostomum lignano</name>
    <dbReference type="NCBI Taxonomy" id="282301"/>
    <lineage>
        <taxon>Eukaryota</taxon>
        <taxon>Metazoa</taxon>
        <taxon>Spiralia</taxon>
        <taxon>Lophotrochozoa</taxon>
        <taxon>Platyhelminthes</taxon>
        <taxon>Rhabditophora</taxon>
        <taxon>Macrostomorpha</taxon>
        <taxon>Macrostomida</taxon>
        <taxon>Macrostomidae</taxon>
        <taxon>Macrostomum</taxon>
    </lineage>
</organism>
<evidence type="ECO:0000256" key="1">
    <source>
        <dbReference type="SAM" id="MobiDB-lite"/>
    </source>
</evidence>
<name>A0A267FA43_9PLAT</name>
<reference evidence="2 3" key="1">
    <citation type="submission" date="2017-06" db="EMBL/GenBank/DDBJ databases">
        <title>A platform for efficient transgenesis in Macrostomum lignano, a flatworm model organism for stem cell research.</title>
        <authorList>
            <person name="Berezikov E."/>
        </authorList>
    </citation>
    <scope>NUCLEOTIDE SEQUENCE [LARGE SCALE GENOMIC DNA]</scope>
    <source>
        <strain evidence="2">DV1</strain>
        <tissue evidence="2">Whole organism</tissue>
    </source>
</reference>
<feature type="compositionally biased region" description="Basic residues" evidence="1">
    <location>
        <begin position="169"/>
        <end position="185"/>
    </location>
</feature>
<dbReference type="AlphaFoldDB" id="A0A267FA43"/>
<protein>
    <submittedName>
        <fullName evidence="2">Uncharacterized protein</fullName>
    </submittedName>
</protein>
<dbReference type="Proteomes" id="UP000215902">
    <property type="component" value="Unassembled WGS sequence"/>
</dbReference>
<sequence>MDSKEALKTALLRLFSEATSGKSSLEFDEGRGMLSSTASCKRILTHARGRCLTLADTPVDGAIEWNAETELWREVSIMDFFPMLKSPRRMDVSPVFTASVFDICSLDCFKRRPIIRERNYTASELQSDMQKADKAWKEQKKATVSAMEQAKRKKAADWRKGSREPKVGRNQRVRVHRVQQPRRSN</sequence>
<proteinExistence type="predicted"/>
<dbReference type="OrthoDB" id="10061751at2759"/>
<comment type="caution">
    <text evidence="2">The sequence shown here is derived from an EMBL/GenBank/DDBJ whole genome shotgun (WGS) entry which is preliminary data.</text>
</comment>
<feature type="region of interest" description="Disordered" evidence="1">
    <location>
        <begin position="126"/>
        <end position="185"/>
    </location>
</feature>
<feature type="compositionally biased region" description="Basic and acidic residues" evidence="1">
    <location>
        <begin position="130"/>
        <end position="141"/>
    </location>
</feature>